<dbReference type="EC" id="6.5.1.1" evidence="2"/>
<dbReference type="Gene3D" id="2.40.50.140">
    <property type="entry name" value="Nucleic acid-binding proteins"/>
    <property type="match status" value="1"/>
</dbReference>
<dbReference type="GO" id="GO:0003910">
    <property type="term" value="F:DNA ligase (ATP) activity"/>
    <property type="evidence" value="ECO:0007669"/>
    <property type="project" value="UniProtKB-EC"/>
</dbReference>
<comment type="cofactor">
    <cofactor evidence="1">
        <name>Mn(2+)</name>
        <dbReference type="ChEBI" id="CHEBI:29035"/>
    </cofactor>
</comment>
<keyword evidence="11" id="KW-0269">Exonuclease</keyword>
<evidence type="ECO:0000256" key="3">
    <source>
        <dbReference type="ARBA" id="ARBA00022598"/>
    </source>
</evidence>
<evidence type="ECO:0000256" key="1">
    <source>
        <dbReference type="ARBA" id="ARBA00001936"/>
    </source>
</evidence>
<keyword evidence="9" id="KW-0227">DNA damage</keyword>
<dbReference type="PROSITE" id="PS50160">
    <property type="entry name" value="DNA_LIGASE_A3"/>
    <property type="match status" value="1"/>
</dbReference>
<evidence type="ECO:0000256" key="17">
    <source>
        <dbReference type="ARBA" id="ARBA00023211"/>
    </source>
</evidence>
<feature type="region of interest" description="Disordered" evidence="21">
    <location>
        <begin position="1"/>
        <end position="27"/>
    </location>
</feature>
<evidence type="ECO:0000256" key="15">
    <source>
        <dbReference type="ARBA" id="ARBA00023172"/>
    </source>
</evidence>
<keyword evidence="13" id="KW-0239">DNA-directed DNA polymerase</keyword>
<dbReference type="InterPro" id="IPR014143">
    <property type="entry name" value="NHEJ_ligase_prk"/>
</dbReference>
<keyword evidence="12" id="KW-0067">ATP-binding</keyword>
<evidence type="ECO:0000313" key="24">
    <source>
        <dbReference type="Proteomes" id="UP001597353"/>
    </source>
</evidence>
<dbReference type="Pfam" id="PF21686">
    <property type="entry name" value="LigD_Prim-Pol"/>
    <property type="match status" value="1"/>
</dbReference>
<evidence type="ECO:0000256" key="11">
    <source>
        <dbReference type="ARBA" id="ARBA00022839"/>
    </source>
</evidence>
<dbReference type="PANTHER" id="PTHR42705">
    <property type="entry name" value="BIFUNCTIONAL NON-HOMOLOGOUS END JOINING PROTEIN LIGD"/>
    <property type="match status" value="1"/>
</dbReference>
<keyword evidence="5" id="KW-0548">Nucleotidyltransferase</keyword>
<keyword evidence="18" id="KW-0511">Multifunctional enzyme</keyword>
<evidence type="ECO:0000256" key="7">
    <source>
        <dbReference type="ARBA" id="ARBA00022723"/>
    </source>
</evidence>
<dbReference type="InterPro" id="IPR012309">
    <property type="entry name" value="DNA_ligase_ATP-dep_C"/>
</dbReference>
<keyword evidence="4" id="KW-0808">Transferase</keyword>
<dbReference type="Pfam" id="PF01068">
    <property type="entry name" value="DNA_ligase_A_M"/>
    <property type="match status" value="1"/>
</dbReference>
<dbReference type="CDD" id="cd04862">
    <property type="entry name" value="PaeLigD_Pol_like"/>
    <property type="match status" value="1"/>
</dbReference>
<evidence type="ECO:0000259" key="22">
    <source>
        <dbReference type="PROSITE" id="PS50160"/>
    </source>
</evidence>
<keyword evidence="16" id="KW-0234">DNA repair</keyword>
<dbReference type="SUPFAM" id="SSF56091">
    <property type="entry name" value="DNA ligase/mRNA capping enzyme, catalytic domain"/>
    <property type="match status" value="1"/>
</dbReference>
<dbReference type="InterPro" id="IPR033651">
    <property type="entry name" value="PaeLigD_Pol-like"/>
</dbReference>
<evidence type="ECO:0000256" key="8">
    <source>
        <dbReference type="ARBA" id="ARBA00022741"/>
    </source>
</evidence>
<proteinExistence type="predicted"/>
<keyword evidence="8" id="KW-0547">Nucleotide-binding</keyword>
<evidence type="ECO:0000313" key="23">
    <source>
        <dbReference type="EMBL" id="MFD1910764.1"/>
    </source>
</evidence>
<dbReference type="Gene3D" id="3.30.470.30">
    <property type="entry name" value="DNA ligase/mRNA capping enzyme"/>
    <property type="match status" value="1"/>
</dbReference>
<dbReference type="Pfam" id="PF04679">
    <property type="entry name" value="DNA_ligase_A_C"/>
    <property type="match status" value="1"/>
</dbReference>
<dbReference type="InterPro" id="IPR014145">
    <property type="entry name" value="LigD_pol_dom"/>
</dbReference>
<evidence type="ECO:0000256" key="19">
    <source>
        <dbReference type="ARBA" id="ARBA00029943"/>
    </source>
</evidence>
<protein>
    <recommendedName>
        <fullName evidence="2">DNA ligase (ATP)</fullName>
        <ecNumber evidence="2">6.5.1.1</ecNumber>
    </recommendedName>
    <alternativeName>
        <fullName evidence="19">NHEJ DNA polymerase</fullName>
    </alternativeName>
</protein>
<keyword evidence="6" id="KW-0540">Nuclease</keyword>
<dbReference type="PANTHER" id="PTHR42705:SF2">
    <property type="entry name" value="BIFUNCTIONAL NON-HOMOLOGOUS END JOINING PROTEIN LIGD"/>
    <property type="match status" value="1"/>
</dbReference>
<dbReference type="InterPro" id="IPR014144">
    <property type="entry name" value="LigD_PE_domain"/>
</dbReference>
<evidence type="ECO:0000256" key="5">
    <source>
        <dbReference type="ARBA" id="ARBA00022695"/>
    </source>
</evidence>
<evidence type="ECO:0000256" key="4">
    <source>
        <dbReference type="ARBA" id="ARBA00022679"/>
    </source>
</evidence>
<dbReference type="Gene3D" id="3.90.920.10">
    <property type="entry name" value="DNA primase, PRIM domain"/>
    <property type="match status" value="1"/>
</dbReference>
<keyword evidence="15" id="KW-0233">DNA recombination</keyword>
<accession>A0ABW4S039</accession>
<evidence type="ECO:0000256" key="18">
    <source>
        <dbReference type="ARBA" id="ARBA00023268"/>
    </source>
</evidence>
<evidence type="ECO:0000256" key="21">
    <source>
        <dbReference type="SAM" id="MobiDB-lite"/>
    </source>
</evidence>
<feature type="compositionally biased region" description="Low complexity" evidence="21">
    <location>
        <begin position="550"/>
        <end position="561"/>
    </location>
</feature>
<feature type="region of interest" description="Disordered" evidence="21">
    <location>
        <begin position="161"/>
        <end position="220"/>
    </location>
</feature>
<comment type="caution">
    <text evidence="23">The sequence shown here is derived from an EMBL/GenBank/DDBJ whole genome shotgun (WGS) entry which is preliminary data.</text>
</comment>
<evidence type="ECO:0000256" key="2">
    <source>
        <dbReference type="ARBA" id="ARBA00012727"/>
    </source>
</evidence>
<keyword evidence="3 23" id="KW-0436">Ligase</keyword>
<dbReference type="InterPro" id="IPR012310">
    <property type="entry name" value="DNA_ligase_ATP-dep_cent"/>
</dbReference>
<dbReference type="NCBIfam" id="TIGR02776">
    <property type="entry name" value="NHEJ_ligase_prk"/>
    <property type="match status" value="1"/>
</dbReference>
<dbReference type="EMBL" id="JBHUGH010000001">
    <property type="protein sequence ID" value="MFD1910764.1"/>
    <property type="molecule type" value="Genomic_DNA"/>
</dbReference>
<dbReference type="CDD" id="cd07906">
    <property type="entry name" value="Adenylation_DNA_ligase_LigD_LigC"/>
    <property type="match status" value="1"/>
</dbReference>
<name>A0ABW4S039_9RHOB</name>
<evidence type="ECO:0000256" key="13">
    <source>
        <dbReference type="ARBA" id="ARBA00022932"/>
    </source>
</evidence>
<dbReference type="NCBIfam" id="TIGR02779">
    <property type="entry name" value="NHEJ_ligase_lig"/>
    <property type="match status" value="1"/>
</dbReference>
<evidence type="ECO:0000256" key="12">
    <source>
        <dbReference type="ARBA" id="ARBA00022840"/>
    </source>
</evidence>
<feature type="region of interest" description="Disordered" evidence="21">
    <location>
        <begin position="523"/>
        <end position="566"/>
    </location>
</feature>
<gene>
    <name evidence="23" type="primary">ligD</name>
    <name evidence="23" type="ORF">ACFSGJ_00885</name>
</gene>
<keyword evidence="14" id="KW-0238">DNA-binding</keyword>
<reference evidence="24" key="1">
    <citation type="journal article" date="2019" name="Int. J. Syst. Evol. Microbiol.">
        <title>The Global Catalogue of Microorganisms (GCM) 10K type strain sequencing project: providing services to taxonomists for standard genome sequencing and annotation.</title>
        <authorList>
            <consortium name="The Broad Institute Genomics Platform"/>
            <consortium name="The Broad Institute Genome Sequencing Center for Infectious Disease"/>
            <person name="Wu L."/>
            <person name="Ma J."/>
        </authorList>
    </citation>
    <scope>NUCLEOTIDE SEQUENCE [LARGE SCALE GENOMIC DNA]</scope>
    <source>
        <strain evidence="24">CGMCC 4.7242</strain>
    </source>
</reference>
<dbReference type="NCBIfam" id="NF004628">
    <property type="entry name" value="PRK05972.1"/>
    <property type="match status" value="1"/>
</dbReference>
<evidence type="ECO:0000256" key="9">
    <source>
        <dbReference type="ARBA" id="ARBA00022763"/>
    </source>
</evidence>
<dbReference type="InterPro" id="IPR012340">
    <property type="entry name" value="NA-bd_OB-fold"/>
</dbReference>
<dbReference type="Pfam" id="PF13298">
    <property type="entry name" value="LigD_N"/>
    <property type="match status" value="1"/>
</dbReference>
<evidence type="ECO:0000256" key="6">
    <source>
        <dbReference type="ARBA" id="ARBA00022722"/>
    </source>
</evidence>
<evidence type="ECO:0000256" key="20">
    <source>
        <dbReference type="ARBA" id="ARBA00034003"/>
    </source>
</evidence>
<dbReference type="Proteomes" id="UP001597353">
    <property type="component" value="Unassembled WGS sequence"/>
</dbReference>
<dbReference type="InterPro" id="IPR014146">
    <property type="entry name" value="LigD_ligase_dom"/>
</dbReference>
<dbReference type="InterPro" id="IPR052171">
    <property type="entry name" value="NHEJ_LigD"/>
</dbReference>
<dbReference type="NCBIfam" id="TIGR02778">
    <property type="entry name" value="ligD_pol"/>
    <property type="match status" value="1"/>
</dbReference>
<sequence>MALDSYRAKRNFKATPEPKGRKSRKRGDRFVIQKHAARRLHYDLRLELDGVFKSWAVTRGPSLVAGEKRLAVHVEDHPLDYGDFEGEIPKGEYGAGKVIVWDRGSWSPLGDAARGYAKGHLEFELAGEKLSGRWHLVRMQGKTGETRENWLLIKAEDEAARPADAPDILTEAPQSVLSGRGIDDPPGATTRAEPEAEAETSAGDESAAAPAPPKGSRKERMPDFVAPMLATLVPSAPKGDRWLHEIKFDGYRLQARVTDGRATLLTRSGLDWTDRFGPALIADLAALPAGAAILDGEVVVETGAGASDFSALQADLSEGRHDRFVFYAFDILHLDGKSLRAVPLEDRKAVLESLLAETGKTLRYSSHFEESGAMVLRHACRLSLEGIVSKLRDSPYRSGRGKAWVKSKCSARQEFVIGGYVPSTTSDQAIGSLVLGLNEKAGLHPVGRVGTGFSASVATDLYRRLEDIRTDESPFSPALTTAQARQVRYVRPDLVAEVEFRAWTADGHLRHAAFRGLREDKPAAEVVRESTPATKRGTPRPPSAKGGISRPPAAGRGIPRPNVTLTHPDRVYWPDAGVTKEGLADYYAQVWRRMGPLVVNRPLALLRCPSGITGQRFFQKHAWKGMNRNIATLSDPKSPGDSLISISDLDGLIGLVQAAALEIHPWGSSAEDWERPDMIVMDLDPGDGVGWGAVVEGAAEVRQRLADAGLESFVKISGGKGVHVTAPLKPHATWPEVKAFCKGIADAMARDTPDRYVSTIAKARRKGKILIDYLRNQRGATAVAAYSSRARPGAPVSVPVGWDELPELTPDHFSVATLPARLDALSHDPWEGFFKSAKPLRSQKKGRKG</sequence>
<keyword evidence="10" id="KW-0378">Hydrolase</keyword>
<evidence type="ECO:0000256" key="10">
    <source>
        <dbReference type="ARBA" id="ARBA00022801"/>
    </source>
</evidence>
<organism evidence="23 24">
    <name type="scientific">Halodurantibacterium flavum</name>
    <dbReference type="NCBI Taxonomy" id="1382802"/>
    <lineage>
        <taxon>Bacteria</taxon>
        <taxon>Pseudomonadati</taxon>
        <taxon>Pseudomonadota</taxon>
        <taxon>Alphaproteobacteria</taxon>
        <taxon>Rhodobacterales</taxon>
        <taxon>Paracoccaceae</taxon>
        <taxon>Halodurantibacterium</taxon>
    </lineage>
</organism>
<dbReference type="CDD" id="cd07971">
    <property type="entry name" value="OBF_DNA_ligase_LigD"/>
    <property type="match status" value="1"/>
</dbReference>
<feature type="domain" description="ATP-dependent DNA ligase family profile" evidence="22">
    <location>
        <begin position="317"/>
        <end position="444"/>
    </location>
</feature>
<dbReference type="NCBIfam" id="TIGR02777">
    <property type="entry name" value="LigD_PE_dom"/>
    <property type="match status" value="1"/>
</dbReference>
<comment type="catalytic activity">
    <reaction evidence="20">
        <text>ATP + (deoxyribonucleotide)n-3'-hydroxyl + 5'-phospho-(deoxyribonucleotide)m = (deoxyribonucleotide)n+m + AMP + diphosphate.</text>
        <dbReference type="EC" id="6.5.1.1"/>
    </reaction>
</comment>
<keyword evidence="24" id="KW-1185">Reference proteome</keyword>
<keyword evidence="7" id="KW-0479">Metal-binding</keyword>
<dbReference type="SUPFAM" id="SSF50249">
    <property type="entry name" value="Nucleic acid-binding proteins"/>
    <property type="match status" value="1"/>
</dbReference>
<evidence type="ECO:0000256" key="14">
    <source>
        <dbReference type="ARBA" id="ARBA00023125"/>
    </source>
</evidence>
<keyword evidence="17" id="KW-0464">Manganese</keyword>
<dbReference type="RefSeq" id="WP_390258668.1">
    <property type="nucleotide sequence ID" value="NZ_JBHUGH010000001.1"/>
</dbReference>
<dbReference type="Gene3D" id="3.30.1490.70">
    <property type="match status" value="1"/>
</dbReference>
<evidence type="ECO:0000256" key="16">
    <source>
        <dbReference type="ARBA" id="ARBA00023204"/>
    </source>
</evidence>